<dbReference type="VEuPathDB" id="FungiDB:BO70DRAFT_109309"/>
<evidence type="ECO:0000313" key="2">
    <source>
        <dbReference type="Proteomes" id="UP000247233"/>
    </source>
</evidence>
<dbReference type="Proteomes" id="UP000247233">
    <property type="component" value="Unassembled WGS sequence"/>
</dbReference>
<dbReference type="RefSeq" id="XP_025396797.1">
    <property type="nucleotide sequence ID" value="XM_025537863.1"/>
</dbReference>
<comment type="caution">
    <text evidence="1">The sequence shown here is derived from an EMBL/GenBank/DDBJ whole genome shotgun (WGS) entry which is preliminary data.</text>
</comment>
<accession>A0A317VGY3</accession>
<protein>
    <submittedName>
        <fullName evidence="1">Uncharacterized protein</fullName>
    </submittedName>
</protein>
<name>A0A317VGY3_9EURO</name>
<sequence length="216" mass="23936">MNMGLEKASWRPSLRFSVASPAVPRLFQVYSFDPCGSTWIHVEKSCWRLGGWFGLGCAGGLAVSAVWPRPSVCLAPSLRRKFTISSLVRYHHFRGPSPSVPPHDWTVAFTGRSGFVLAFTPTIHLRLSTIPTKEDGRSSSSPARRCHSSPCVTRDSVQRWANGIDRCLRTGHTAMTYMPDRLGVGRLKDHPSFSSLQARTSLLGRRQQGSQGWPNS</sequence>
<reference evidence="1 2" key="1">
    <citation type="submission" date="2016-12" db="EMBL/GenBank/DDBJ databases">
        <title>The genomes of Aspergillus section Nigri reveals drivers in fungal speciation.</title>
        <authorList>
            <consortium name="DOE Joint Genome Institute"/>
            <person name="Vesth T.C."/>
            <person name="Nybo J."/>
            <person name="Theobald S."/>
            <person name="Brandl J."/>
            <person name="Frisvad J.C."/>
            <person name="Nielsen K.F."/>
            <person name="Lyhne E.K."/>
            <person name="Kogle M.E."/>
            <person name="Kuo A."/>
            <person name="Riley R."/>
            <person name="Clum A."/>
            <person name="Nolan M."/>
            <person name="Lipzen A."/>
            <person name="Salamov A."/>
            <person name="Henrissat B."/>
            <person name="Wiebenga A."/>
            <person name="De Vries R.P."/>
            <person name="Grigoriev I.V."/>
            <person name="Mortensen U.H."/>
            <person name="Andersen M.R."/>
            <person name="Baker S.E."/>
        </authorList>
    </citation>
    <scope>NUCLEOTIDE SEQUENCE [LARGE SCALE GENOMIC DNA]</scope>
    <source>
        <strain evidence="1 2">CBS 117.55</strain>
    </source>
</reference>
<keyword evidence="2" id="KW-1185">Reference proteome</keyword>
<organism evidence="1 2">
    <name type="scientific">Aspergillus heteromorphus CBS 117.55</name>
    <dbReference type="NCBI Taxonomy" id="1448321"/>
    <lineage>
        <taxon>Eukaryota</taxon>
        <taxon>Fungi</taxon>
        <taxon>Dikarya</taxon>
        <taxon>Ascomycota</taxon>
        <taxon>Pezizomycotina</taxon>
        <taxon>Eurotiomycetes</taxon>
        <taxon>Eurotiomycetidae</taxon>
        <taxon>Eurotiales</taxon>
        <taxon>Aspergillaceae</taxon>
        <taxon>Aspergillus</taxon>
        <taxon>Aspergillus subgen. Circumdati</taxon>
    </lineage>
</organism>
<dbReference type="GeneID" id="37060100"/>
<dbReference type="EMBL" id="MSFL01000024">
    <property type="protein sequence ID" value="PWY73626.1"/>
    <property type="molecule type" value="Genomic_DNA"/>
</dbReference>
<evidence type="ECO:0000313" key="1">
    <source>
        <dbReference type="EMBL" id="PWY73626.1"/>
    </source>
</evidence>
<proteinExistence type="predicted"/>
<gene>
    <name evidence="1" type="ORF">BO70DRAFT_109309</name>
</gene>
<dbReference type="AlphaFoldDB" id="A0A317VGY3"/>